<gene>
    <name evidence="2" type="ORF">E8A74_21205</name>
</gene>
<sequence>MSSERTGGLRARVAVEAARLMYEEGVKQYFTAKRMAARRLLGRAGGRSLRYRPQDLPSNGEIRDALLAMAELAEGERRTRRLFAMRVVALRVMRALGPFEPRLIGSVSTGHIRRGSDIDVQVFTDDEDAFERHLGGLGWTFERERVSIFKFGQIREYVHYHVVDLFPVELTVYERRELRFRPRSSTDGQPIQRVKATALEALLAATHPEAWAQYEADGTVADLDDILAEEGDEETPLPGPYDGLLAEDPVEEACPHEGEDEPDEAYDPLPGFEAYSD</sequence>
<proteinExistence type="predicted"/>
<keyword evidence="3" id="KW-1185">Reference proteome</keyword>
<evidence type="ECO:0000256" key="1">
    <source>
        <dbReference type="SAM" id="MobiDB-lite"/>
    </source>
</evidence>
<evidence type="ECO:0000313" key="2">
    <source>
        <dbReference type="EMBL" id="TKD05318.1"/>
    </source>
</evidence>
<organism evidence="2 3">
    <name type="scientific">Polyangium fumosum</name>
    <dbReference type="NCBI Taxonomy" id="889272"/>
    <lineage>
        <taxon>Bacteria</taxon>
        <taxon>Pseudomonadati</taxon>
        <taxon>Myxococcota</taxon>
        <taxon>Polyangia</taxon>
        <taxon>Polyangiales</taxon>
        <taxon>Polyangiaceae</taxon>
        <taxon>Polyangium</taxon>
    </lineage>
</organism>
<dbReference type="Proteomes" id="UP000309215">
    <property type="component" value="Unassembled WGS sequence"/>
</dbReference>
<evidence type="ECO:0000313" key="3">
    <source>
        <dbReference type="Proteomes" id="UP000309215"/>
    </source>
</evidence>
<dbReference type="InterPro" id="IPR043519">
    <property type="entry name" value="NT_sf"/>
</dbReference>
<dbReference type="OrthoDB" id="9157371at2"/>
<protein>
    <submittedName>
        <fullName evidence="2">Nucleotide-binding enzyme</fullName>
    </submittedName>
</protein>
<reference evidence="2 3" key="1">
    <citation type="submission" date="2019-04" db="EMBL/GenBank/DDBJ databases">
        <authorList>
            <person name="Li Y."/>
            <person name="Wang J."/>
        </authorList>
    </citation>
    <scope>NUCLEOTIDE SEQUENCE [LARGE SCALE GENOMIC DNA]</scope>
    <source>
        <strain evidence="2 3">DSM 14668</strain>
    </source>
</reference>
<dbReference type="AlphaFoldDB" id="A0A4U1JA53"/>
<dbReference type="RefSeq" id="WP_136930866.1">
    <property type="nucleotide sequence ID" value="NZ_SSMQ01000021.1"/>
</dbReference>
<dbReference type="EMBL" id="SSMQ01000021">
    <property type="protein sequence ID" value="TKD05318.1"/>
    <property type="molecule type" value="Genomic_DNA"/>
</dbReference>
<feature type="region of interest" description="Disordered" evidence="1">
    <location>
        <begin position="228"/>
        <end position="277"/>
    </location>
</feature>
<name>A0A4U1JA53_9BACT</name>
<dbReference type="SUPFAM" id="SSF81301">
    <property type="entry name" value="Nucleotidyltransferase"/>
    <property type="match status" value="1"/>
</dbReference>
<comment type="caution">
    <text evidence="2">The sequence shown here is derived from an EMBL/GenBank/DDBJ whole genome shotgun (WGS) entry which is preliminary data.</text>
</comment>
<accession>A0A4U1JA53</accession>